<dbReference type="AlphaFoldDB" id="A0A2D4HYB8"/>
<dbReference type="EMBL" id="IACK01065534">
    <property type="protein sequence ID" value="LAA76947.1"/>
    <property type="molecule type" value="Transcribed_RNA"/>
</dbReference>
<organism evidence="1">
    <name type="scientific">Micrurus lemniscatus lemniscatus</name>
    <dbReference type="NCBI Taxonomy" id="129467"/>
    <lineage>
        <taxon>Eukaryota</taxon>
        <taxon>Metazoa</taxon>
        <taxon>Chordata</taxon>
        <taxon>Craniata</taxon>
        <taxon>Vertebrata</taxon>
        <taxon>Euteleostomi</taxon>
        <taxon>Lepidosauria</taxon>
        <taxon>Squamata</taxon>
        <taxon>Bifurcata</taxon>
        <taxon>Unidentata</taxon>
        <taxon>Episquamata</taxon>
        <taxon>Toxicofera</taxon>
        <taxon>Serpentes</taxon>
        <taxon>Colubroidea</taxon>
        <taxon>Elapidae</taxon>
        <taxon>Elapinae</taxon>
        <taxon>Micrurus</taxon>
    </lineage>
</organism>
<evidence type="ECO:0000313" key="1">
    <source>
        <dbReference type="EMBL" id="LAA76952.1"/>
    </source>
</evidence>
<reference evidence="1" key="1">
    <citation type="submission" date="2017-07" db="EMBL/GenBank/DDBJ databases">
        <authorList>
            <person name="Mikheyev A."/>
            <person name="Grau M."/>
        </authorList>
    </citation>
    <scope>NUCLEOTIDE SEQUENCE</scope>
    <source>
        <tissue evidence="1">Venom_gland</tissue>
    </source>
</reference>
<proteinExistence type="predicted"/>
<accession>A0A2D4HYB8</accession>
<sequence length="100" mass="11858">MHHFNAMHLLSLIWLRHRRLLEVIHLFSKRKIIPFRWFEIVMLANQPSLYVEENKMICGSSFARSGMSNSWPTGQMRHVLATTHIQFSEGEKVTIRQIIK</sequence>
<dbReference type="EMBL" id="IACK01065535">
    <property type="protein sequence ID" value="LAA76952.1"/>
    <property type="molecule type" value="Transcribed_RNA"/>
</dbReference>
<reference evidence="1" key="2">
    <citation type="submission" date="2017-11" db="EMBL/GenBank/DDBJ databases">
        <title>Coralsnake Venomics: Analyses of Venom Gland Transcriptomes and Proteomes of Six Brazilian Taxa.</title>
        <authorList>
            <person name="Aird S.D."/>
            <person name="Jorge da Silva N."/>
            <person name="Qiu L."/>
            <person name="Villar-Briones A."/>
            <person name="Aparecida-Saddi V."/>
            <person name="Campos-Telles M.P."/>
            <person name="Grau M."/>
            <person name="Mikheyev A.S."/>
        </authorList>
    </citation>
    <scope>NUCLEOTIDE SEQUENCE</scope>
    <source>
        <tissue evidence="1">Venom_gland</tissue>
    </source>
</reference>
<protein>
    <submittedName>
        <fullName evidence="1">Uncharacterized protein</fullName>
    </submittedName>
</protein>
<name>A0A2D4HYB8_MICLE</name>